<reference evidence="3 4" key="1">
    <citation type="submission" date="2019-12" db="EMBL/GenBank/DDBJ databases">
        <authorList>
            <person name="Alioto T."/>
            <person name="Alioto T."/>
            <person name="Gomez Garrido J."/>
        </authorList>
    </citation>
    <scope>NUCLEOTIDE SEQUENCE [LARGE SCALE GENOMIC DNA]</scope>
</reference>
<feature type="compositionally biased region" description="Basic and acidic residues" evidence="1">
    <location>
        <begin position="81"/>
        <end position="98"/>
    </location>
</feature>
<sequence>MELASGFDDASSSGLGLNTVPNMGASMSAPINSSNIGFQLLKKHGWKEGTGLGISEQGRLEPVQAYINNDKRGLGSHKPKKEKEKLRNLKNPDGKSEKVSFSVAK</sequence>
<evidence type="ECO:0000313" key="3">
    <source>
        <dbReference type="EMBL" id="CAA2963436.1"/>
    </source>
</evidence>
<dbReference type="SMART" id="SM00443">
    <property type="entry name" value="G_patch"/>
    <property type="match status" value="1"/>
</dbReference>
<accession>A0A8S0QDD8</accession>
<dbReference type="Proteomes" id="UP000594638">
    <property type="component" value="Unassembled WGS sequence"/>
</dbReference>
<dbReference type="InterPro" id="IPR039146">
    <property type="entry name" value="GPANK1"/>
</dbReference>
<dbReference type="AlphaFoldDB" id="A0A8S0QDD8"/>
<dbReference type="EMBL" id="CACTIH010001809">
    <property type="protein sequence ID" value="CAA2963436.1"/>
    <property type="molecule type" value="Genomic_DNA"/>
</dbReference>
<protein>
    <submittedName>
        <fullName evidence="3">G patch domain and ankyrin repeat-containing 1 homolog</fullName>
    </submittedName>
</protein>
<dbReference type="GO" id="GO:0003676">
    <property type="term" value="F:nucleic acid binding"/>
    <property type="evidence" value="ECO:0007669"/>
    <property type="project" value="InterPro"/>
</dbReference>
<dbReference type="Gramene" id="OE9A031312T1">
    <property type="protein sequence ID" value="OE9A031312C1"/>
    <property type="gene ID" value="OE9A031312"/>
</dbReference>
<keyword evidence="4" id="KW-1185">Reference proteome</keyword>
<gene>
    <name evidence="3" type="ORF">OLEA9_A031312</name>
</gene>
<dbReference type="PANTHER" id="PTHR20923">
    <property type="entry name" value="BAT4 PROTEIN-RELATED"/>
    <property type="match status" value="1"/>
</dbReference>
<feature type="domain" description="G-patch" evidence="2">
    <location>
        <begin position="33"/>
        <end position="79"/>
    </location>
</feature>
<evidence type="ECO:0000256" key="1">
    <source>
        <dbReference type="SAM" id="MobiDB-lite"/>
    </source>
</evidence>
<dbReference type="Pfam" id="PF01585">
    <property type="entry name" value="G-patch"/>
    <property type="match status" value="1"/>
</dbReference>
<evidence type="ECO:0000313" key="4">
    <source>
        <dbReference type="Proteomes" id="UP000594638"/>
    </source>
</evidence>
<proteinExistence type="predicted"/>
<comment type="caution">
    <text evidence="3">The sequence shown here is derived from an EMBL/GenBank/DDBJ whole genome shotgun (WGS) entry which is preliminary data.</text>
</comment>
<dbReference type="PROSITE" id="PS50174">
    <property type="entry name" value="G_PATCH"/>
    <property type="match status" value="1"/>
</dbReference>
<feature type="region of interest" description="Disordered" evidence="1">
    <location>
        <begin position="67"/>
        <end position="105"/>
    </location>
</feature>
<dbReference type="PANTHER" id="PTHR20923:SF1">
    <property type="entry name" value="G PATCH DOMAIN AND ANKYRIN REPEAT-CONTAINING PROTEIN 1"/>
    <property type="match status" value="1"/>
</dbReference>
<organism evidence="3 4">
    <name type="scientific">Olea europaea subsp. europaea</name>
    <dbReference type="NCBI Taxonomy" id="158383"/>
    <lineage>
        <taxon>Eukaryota</taxon>
        <taxon>Viridiplantae</taxon>
        <taxon>Streptophyta</taxon>
        <taxon>Embryophyta</taxon>
        <taxon>Tracheophyta</taxon>
        <taxon>Spermatophyta</taxon>
        <taxon>Magnoliopsida</taxon>
        <taxon>eudicotyledons</taxon>
        <taxon>Gunneridae</taxon>
        <taxon>Pentapetalae</taxon>
        <taxon>asterids</taxon>
        <taxon>lamiids</taxon>
        <taxon>Lamiales</taxon>
        <taxon>Oleaceae</taxon>
        <taxon>Oleeae</taxon>
        <taxon>Olea</taxon>
    </lineage>
</organism>
<name>A0A8S0QDD8_OLEEU</name>
<dbReference type="InterPro" id="IPR000467">
    <property type="entry name" value="G_patch_dom"/>
</dbReference>
<evidence type="ECO:0000259" key="2">
    <source>
        <dbReference type="PROSITE" id="PS50174"/>
    </source>
</evidence>
<feature type="region of interest" description="Disordered" evidence="1">
    <location>
        <begin position="1"/>
        <end position="29"/>
    </location>
</feature>
<dbReference type="OrthoDB" id="21470at2759"/>
<feature type="compositionally biased region" description="Polar residues" evidence="1">
    <location>
        <begin position="10"/>
        <end position="21"/>
    </location>
</feature>